<dbReference type="Proteomes" id="UP000325081">
    <property type="component" value="Unassembled WGS sequence"/>
</dbReference>
<protein>
    <submittedName>
        <fullName evidence="2">Hydroxyproline-rich glycoprotein family protein</fullName>
    </submittedName>
</protein>
<dbReference type="AlphaFoldDB" id="A0A5A7PZN6"/>
<proteinExistence type="predicted"/>
<evidence type="ECO:0000256" key="1">
    <source>
        <dbReference type="SAM" id="MobiDB-lite"/>
    </source>
</evidence>
<evidence type="ECO:0000313" key="2">
    <source>
        <dbReference type="EMBL" id="GER38320.1"/>
    </source>
</evidence>
<gene>
    <name evidence="2" type="ORF">STAS_14834</name>
</gene>
<comment type="caution">
    <text evidence="2">The sequence shown here is derived from an EMBL/GenBank/DDBJ whole genome shotgun (WGS) entry which is preliminary data.</text>
</comment>
<sequence length="131" mass="14180">MPENLQLPPLSSSASRPTAPRHSTATSVFSGHPNGTVALLNAVLSSPGLIHEGRSHQRHRRPPAASPFSARPGPRGAAITDLRLSDNTPATILRPPRSHRHRPDVDFGLLFLHRLQLPSSVVFWMALISAN</sequence>
<organism evidence="2 3">
    <name type="scientific">Striga asiatica</name>
    <name type="common">Asiatic witchweed</name>
    <name type="synonym">Buchnera asiatica</name>
    <dbReference type="NCBI Taxonomy" id="4170"/>
    <lineage>
        <taxon>Eukaryota</taxon>
        <taxon>Viridiplantae</taxon>
        <taxon>Streptophyta</taxon>
        <taxon>Embryophyta</taxon>
        <taxon>Tracheophyta</taxon>
        <taxon>Spermatophyta</taxon>
        <taxon>Magnoliopsida</taxon>
        <taxon>eudicotyledons</taxon>
        <taxon>Gunneridae</taxon>
        <taxon>Pentapetalae</taxon>
        <taxon>asterids</taxon>
        <taxon>lamiids</taxon>
        <taxon>Lamiales</taxon>
        <taxon>Orobanchaceae</taxon>
        <taxon>Buchnereae</taxon>
        <taxon>Striga</taxon>
    </lineage>
</organism>
<feature type="compositionally biased region" description="Low complexity" evidence="1">
    <location>
        <begin position="66"/>
        <end position="75"/>
    </location>
</feature>
<evidence type="ECO:0000313" key="3">
    <source>
        <dbReference type="Proteomes" id="UP000325081"/>
    </source>
</evidence>
<keyword evidence="3" id="KW-1185">Reference proteome</keyword>
<feature type="region of interest" description="Disordered" evidence="1">
    <location>
        <begin position="1"/>
        <end position="32"/>
    </location>
</feature>
<name>A0A5A7PZN6_STRAF</name>
<feature type="compositionally biased region" description="Polar residues" evidence="1">
    <location>
        <begin position="9"/>
        <end position="29"/>
    </location>
</feature>
<reference evidence="3" key="1">
    <citation type="journal article" date="2019" name="Curr. Biol.">
        <title>Genome Sequence of Striga asiatica Provides Insight into the Evolution of Plant Parasitism.</title>
        <authorList>
            <person name="Yoshida S."/>
            <person name="Kim S."/>
            <person name="Wafula E.K."/>
            <person name="Tanskanen J."/>
            <person name="Kim Y.M."/>
            <person name="Honaas L."/>
            <person name="Yang Z."/>
            <person name="Spallek T."/>
            <person name="Conn C.E."/>
            <person name="Ichihashi Y."/>
            <person name="Cheong K."/>
            <person name="Cui S."/>
            <person name="Der J.P."/>
            <person name="Gundlach H."/>
            <person name="Jiao Y."/>
            <person name="Hori C."/>
            <person name="Ishida J.K."/>
            <person name="Kasahara H."/>
            <person name="Kiba T."/>
            <person name="Kim M.S."/>
            <person name="Koo N."/>
            <person name="Laohavisit A."/>
            <person name="Lee Y.H."/>
            <person name="Lumba S."/>
            <person name="McCourt P."/>
            <person name="Mortimer J.C."/>
            <person name="Mutuku J.M."/>
            <person name="Nomura T."/>
            <person name="Sasaki-Sekimoto Y."/>
            <person name="Seto Y."/>
            <person name="Wang Y."/>
            <person name="Wakatake T."/>
            <person name="Sakakibara H."/>
            <person name="Demura T."/>
            <person name="Yamaguchi S."/>
            <person name="Yoneyama K."/>
            <person name="Manabe R.I."/>
            <person name="Nelson D.C."/>
            <person name="Schulman A.H."/>
            <person name="Timko M.P."/>
            <person name="dePamphilis C.W."/>
            <person name="Choi D."/>
            <person name="Shirasu K."/>
        </authorList>
    </citation>
    <scope>NUCLEOTIDE SEQUENCE [LARGE SCALE GENOMIC DNA]</scope>
    <source>
        <strain evidence="3">cv. UVA1</strain>
    </source>
</reference>
<accession>A0A5A7PZN6</accession>
<dbReference type="EMBL" id="BKCP01005472">
    <property type="protein sequence ID" value="GER38320.1"/>
    <property type="molecule type" value="Genomic_DNA"/>
</dbReference>
<feature type="region of interest" description="Disordered" evidence="1">
    <location>
        <begin position="48"/>
        <end position="80"/>
    </location>
</feature>